<name>A0A4R2J3K3_9ACTN</name>
<evidence type="ECO:0000313" key="2">
    <source>
        <dbReference type="Proteomes" id="UP000295573"/>
    </source>
</evidence>
<proteinExistence type="predicted"/>
<sequence>MTVMLRVDWPELTAEQYEALRKVVDWEGDTPAGALYHVVSFDESGAHMAEVWASAEDIQQYTDERLMPGVQQVGVAGQPEISISPVHNVFAPGYE</sequence>
<dbReference type="EMBL" id="SLWR01000001">
    <property type="protein sequence ID" value="TCO52207.1"/>
    <property type="molecule type" value="Genomic_DNA"/>
</dbReference>
<protein>
    <recommendedName>
        <fullName evidence="3">ABM domain-containing protein</fullName>
    </recommendedName>
</protein>
<gene>
    <name evidence="1" type="ORF">EV646_1011204</name>
</gene>
<dbReference type="Proteomes" id="UP000295573">
    <property type="component" value="Unassembled WGS sequence"/>
</dbReference>
<evidence type="ECO:0008006" key="3">
    <source>
        <dbReference type="Google" id="ProtNLM"/>
    </source>
</evidence>
<keyword evidence="2" id="KW-1185">Reference proteome</keyword>
<reference evidence="1 2" key="1">
    <citation type="journal article" date="2015" name="Stand. Genomic Sci.">
        <title>Genomic Encyclopedia of Bacterial and Archaeal Type Strains, Phase III: the genomes of soil and plant-associated and newly described type strains.</title>
        <authorList>
            <person name="Whitman W.B."/>
            <person name="Woyke T."/>
            <person name="Klenk H.P."/>
            <person name="Zhou Y."/>
            <person name="Lilburn T.G."/>
            <person name="Beck B.J."/>
            <person name="De Vos P."/>
            <person name="Vandamme P."/>
            <person name="Eisen J.A."/>
            <person name="Garrity G."/>
            <person name="Hugenholtz P."/>
            <person name="Kyrpides N.C."/>
        </authorList>
    </citation>
    <scope>NUCLEOTIDE SEQUENCE [LARGE SCALE GENOMIC DNA]</scope>
    <source>
        <strain evidence="1 2">VKM Ac-2541</strain>
    </source>
</reference>
<accession>A0A4R2J3K3</accession>
<comment type="caution">
    <text evidence="1">The sequence shown here is derived from an EMBL/GenBank/DDBJ whole genome shotgun (WGS) entry which is preliminary data.</text>
</comment>
<organism evidence="1 2">
    <name type="scientific">Kribbella antiqua</name>
    <dbReference type="NCBI Taxonomy" id="2512217"/>
    <lineage>
        <taxon>Bacteria</taxon>
        <taxon>Bacillati</taxon>
        <taxon>Actinomycetota</taxon>
        <taxon>Actinomycetes</taxon>
        <taxon>Propionibacteriales</taxon>
        <taxon>Kribbellaceae</taxon>
        <taxon>Kribbella</taxon>
    </lineage>
</organism>
<dbReference type="RefSeq" id="WP_132144616.1">
    <property type="nucleotide sequence ID" value="NZ_SLWR01000001.1"/>
</dbReference>
<dbReference type="AlphaFoldDB" id="A0A4R2J3K3"/>
<evidence type="ECO:0000313" key="1">
    <source>
        <dbReference type="EMBL" id="TCO52207.1"/>
    </source>
</evidence>
<dbReference type="OrthoDB" id="1550900at2"/>